<dbReference type="Proteomes" id="UP000015105">
    <property type="component" value="Chromosome 3D"/>
</dbReference>
<dbReference type="AlphaFoldDB" id="A0A453GQR6"/>
<proteinExistence type="predicted"/>
<organism evidence="1 2">
    <name type="scientific">Aegilops tauschii subsp. strangulata</name>
    <name type="common">Goatgrass</name>
    <dbReference type="NCBI Taxonomy" id="200361"/>
    <lineage>
        <taxon>Eukaryota</taxon>
        <taxon>Viridiplantae</taxon>
        <taxon>Streptophyta</taxon>
        <taxon>Embryophyta</taxon>
        <taxon>Tracheophyta</taxon>
        <taxon>Spermatophyta</taxon>
        <taxon>Magnoliopsida</taxon>
        <taxon>Liliopsida</taxon>
        <taxon>Poales</taxon>
        <taxon>Poaceae</taxon>
        <taxon>BOP clade</taxon>
        <taxon>Pooideae</taxon>
        <taxon>Triticodae</taxon>
        <taxon>Triticeae</taxon>
        <taxon>Triticinae</taxon>
        <taxon>Aegilops</taxon>
    </lineage>
</organism>
<evidence type="ECO:0000313" key="2">
    <source>
        <dbReference type="Proteomes" id="UP000015105"/>
    </source>
</evidence>
<reference evidence="2" key="2">
    <citation type="journal article" date="2017" name="Nat. Plants">
        <title>The Aegilops tauschii genome reveals multiple impacts of transposons.</title>
        <authorList>
            <person name="Zhao G."/>
            <person name="Zou C."/>
            <person name="Li K."/>
            <person name="Wang K."/>
            <person name="Li T."/>
            <person name="Gao L."/>
            <person name="Zhang X."/>
            <person name="Wang H."/>
            <person name="Yang Z."/>
            <person name="Liu X."/>
            <person name="Jiang W."/>
            <person name="Mao L."/>
            <person name="Kong X."/>
            <person name="Jiao Y."/>
            <person name="Jia J."/>
        </authorList>
    </citation>
    <scope>NUCLEOTIDE SEQUENCE [LARGE SCALE GENOMIC DNA]</scope>
    <source>
        <strain evidence="2">cv. AL8/78</strain>
    </source>
</reference>
<keyword evidence="2" id="KW-1185">Reference proteome</keyword>
<dbReference type="Gramene" id="AET3Gv21163000.13">
    <property type="protein sequence ID" value="AET3Gv21163000.13"/>
    <property type="gene ID" value="AET3Gv21163000"/>
</dbReference>
<name>A0A453GQR6_AEGTS</name>
<reference evidence="2" key="1">
    <citation type="journal article" date="2014" name="Science">
        <title>Ancient hybridizations among the ancestral genomes of bread wheat.</title>
        <authorList>
            <consortium name="International Wheat Genome Sequencing Consortium,"/>
            <person name="Marcussen T."/>
            <person name="Sandve S.R."/>
            <person name="Heier L."/>
            <person name="Spannagl M."/>
            <person name="Pfeifer M."/>
            <person name="Jakobsen K.S."/>
            <person name="Wulff B.B."/>
            <person name="Steuernagel B."/>
            <person name="Mayer K.F."/>
            <person name="Olsen O.A."/>
        </authorList>
    </citation>
    <scope>NUCLEOTIDE SEQUENCE [LARGE SCALE GENOMIC DNA]</scope>
    <source>
        <strain evidence="2">cv. AL8/78</strain>
    </source>
</reference>
<protein>
    <submittedName>
        <fullName evidence="1">Uncharacterized protein</fullName>
    </submittedName>
</protein>
<evidence type="ECO:0000313" key="1">
    <source>
        <dbReference type="EnsemblPlants" id="AET3Gv21163000.13"/>
    </source>
</evidence>
<reference evidence="1" key="4">
    <citation type="submission" date="2019-03" db="UniProtKB">
        <authorList>
            <consortium name="EnsemblPlants"/>
        </authorList>
    </citation>
    <scope>IDENTIFICATION</scope>
</reference>
<reference evidence="1" key="3">
    <citation type="journal article" date="2017" name="Nature">
        <title>Genome sequence of the progenitor of the wheat D genome Aegilops tauschii.</title>
        <authorList>
            <person name="Luo M.C."/>
            <person name="Gu Y.Q."/>
            <person name="Puiu D."/>
            <person name="Wang H."/>
            <person name="Twardziok S.O."/>
            <person name="Deal K.R."/>
            <person name="Huo N."/>
            <person name="Zhu T."/>
            <person name="Wang L."/>
            <person name="Wang Y."/>
            <person name="McGuire P.E."/>
            <person name="Liu S."/>
            <person name="Long H."/>
            <person name="Ramasamy R.K."/>
            <person name="Rodriguez J.C."/>
            <person name="Van S.L."/>
            <person name="Yuan L."/>
            <person name="Wang Z."/>
            <person name="Xia Z."/>
            <person name="Xiao L."/>
            <person name="Anderson O.D."/>
            <person name="Ouyang S."/>
            <person name="Liang Y."/>
            <person name="Zimin A.V."/>
            <person name="Pertea G."/>
            <person name="Qi P."/>
            <person name="Bennetzen J.L."/>
            <person name="Dai X."/>
            <person name="Dawson M.W."/>
            <person name="Muller H.G."/>
            <person name="Kugler K."/>
            <person name="Rivarola-Duarte L."/>
            <person name="Spannagl M."/>
            <person name="Mayer K.F.X."/>
            <person name="Lu F.H."/>
            <person name="Bevan M.W."/>
            <person name="Leroy P."/>
            <person name="Li P."/>
            <person name="You F.M."/>
            <person name="Sun Q."/>
            <person name="Liu Z."/>
            <person name="Lyons E."/>
            <person name="Wicker T."/>
            <person name="Salzberg S.L."/>
            <person name="Devos K.M."/>
            <person name="Dvorak J."/>
        </authorList>
    </citation>
    <scope>NUCLEOTIDE SEQUENCE [LARGE SCALE GENOMIC DNA]</scope>
    <source>
        <strain evidence="1">cv. AL8/78</strain>
    </source>
</reference>
<dbReference type="EnsemblPlants" id="AET3Gv21163000.13">
    <property type="protein sequence ID" value="AET3Gv21163000.13"/>
    <property type="gene ID" value="AET3Gv21163000"/>
</dbReference>
<reference evidence="1" key="5">
    <citation type="journal article" date="2021" name="G3 (Bethesda)">
        <title>Aegilops tauschii genome assembly Aet v5.0 features greater sequence contiguity and improved annotation.</title>
        <authorList>
            <person name="Wang L."/>
            <person name="Zhu T."/>
            <person name="Rodriguez J.C."/>
            <person name="Deal K.R."/>
            <person name="Dubcovsky J."/>
            <person name="McGuire P.E."/>
            <person name="Lux T."/>
            <person name="Spannagl M."/>
            <person name="Mayer K.F.X."/>
            <person name="Baldrich P."/>
            <person name="Meyers B.C."/>
            <person name="Huo N."/>
            <person name="Gu Y.Q."/>
            <person name="Zhou H."/>
            <person name="Devos K.M."/>
            <person name="Bennetzen J.L."/>
            <person name="Unver T."/>
            <person name="Budak H."/>
            <person name="Gulick P.J."/>
            <person name="Galiba G."/>
            <person name="Kalapos B."/>
            <person name="Nelson D.R."/>
            <person name="Li P."/>
            <person name="You F.M."/>
            <person name="Luo M.C."/>
            <person name="Dvorak J."/>
        </authorList>
    </citation>
    <scope>NUCLEOTIDE SEQUENCE [LARGE SCALE GENOMIC DNA]</scope>
    <source>
        <strain evidence="1">cv. AL8/78</strain>
    </source>
</reference>
<sequence>KRIINKLLQFIFNTQQNTNIIVNCKLEHGLTVTSIQSLCQDHTSSLLLVHMS</sequence>
<accession>A0A453GQR6</accession>